<dbReference type="EMBL" id="NJHN03000037">
    <property type="protein sequence ID" value="KAH9422297.1"/>
    <property type="molecule type" value="Genomic_DNA"/>
</dbReference>
<gene>
    <name evidence="1" type="ORF">DERP_002594</name>
</gene>
<comment type="caution">
    <text evidence="1">The sequence shown here is derived from an EMBL/GenBank/DDBJ whole genome shotgun (WGS) entry which is preliminary data.</text>
</comment>
<sequence length="79" mass="9423">MNFLHQDKVHNVMPMMIRNKPMRISSFGHNEDRIFSDDEIESFQSNDCFINGVDNPHRIPLEMKNDHGHRFLLLKIMQN</sequence>
<organism evidence="1 2">
    <name type="scientific">Dermatophagoides pteronyssinus</name>
    <name type="common">European house dust mite</name>
    <dbReference type="NCBI Taxonomy" id="6956"/>
    <lineage>
        <taxon>Eukaryota</taxon>
        <taxon>Metazoa</taxon>
        <taxon>Ecdysozoa</taxon>
        <taxon>Arthropoda</taxon>
        <taxon>Chelicerata</taxon>
        <taxon>Arachnida</taxon>
        <taxon>Acari</taxon>
        <taxon>Acariformes</taxon>
        <taxon>Sarcoptiformes</taxon>
        <taxon>Astigmata</taxon>
        <taxon>Psoroptidia</taxon>
        <taxon>Analgoidea</taxon>
        <taxon>Pyroglyphidae</taxon>
        <taxon>Dermatophagoidinae</taxon>
        <taxon>Dermatophagoides</taxon>
    </lineage>
</organism>
<dbReference type="Proteomes" id="UP000887458">
    <property type="component" value="Unassembled WGS sequence"/>
</dbReference>
<evidence type="ECO:0000313" key="2">
    <source>
        <dbReference type="Proteomes" id="UP000887458"/>
    </source>
</evidence>
<accession>A0ABQ8JIJ0</accession>
<reference evidence="1 2" key="1">
    <citation type="journal article" date="2018" name="J. Allergy Clin. Immunol.">
        <title>High-quality assembly of Dermatophagoides pteronyssinus genome and transcriptome reveals a wide range of novel allergens.</title>
        <authorList>
            <person name="Liu X.Y."/>
            <person name="Yang K.Y."/>
            <person name="Wang M.Q."/>
            <person name="Kwok J.S."/>
            <person name="Zeng X."/>
            <person name="Yang Z."/>
            <person name="Xiao X.J."/>
            <person name="Lau C.P."/>
            <person name="Li Y."/>
            <person name="Huang Z.M."/>
            <person name="Ba J.G."/>
            <person name="Yim A.K."/>
            <person name="Ouyang C.Y."/>
            <person name="Ngai S.M."/>
            <person name="Chan T.F."/>
            <person name="Leung E.L."/>
            <person name="Liu L."/>
            <person name="Liu Z.G."/>
            <person name="Tsui S.K."/>
        </authorList>
    </citation>
    <scope>NUCLEOTIDE SEQUENCE [LARGE SCALE GENOMIC DNA]</scope>
    <source>
        <strain evidence="1">Derp</strain>
    </source>
</reference>
<reference evidence="1 2" key="2">
    <citation type="journal article" date="2022" name="Mol. Biol. Evol.">
        <title>Comparative Genomics Reveals Insights into the Divergent Evolution of Astigmatic Mites and Household Pest Adaptations.</title>
        <authorList>
            <person name="Xiong Q."/>
            <person name="Wan A.T."/>
            <person name="Liu X."/>
            <person name="Fung C.S."/>
            <person name="Xiao X."/>
            <person name="Malainual N."/>
            <person name="Hou J."/>
            <person name="Wang L."/>
            <person name="Wang M."/>
            <person name="Yang K.Y."/>
            <person name="Cui Y."/>
            <person name="Leung E.L."/>
            <person name="Nong W."/>
            <person name="Shin S.K."/>
            <person name="Au S.W."/>
            <person name="Jeong K.Y."/>
            <person name="Chew F.T."/>
            <person name="Hui J.H."/>
            <person name="Leung T.F."/>
            <person name="Tungtrongchitr A."/>
            <person name="Zhong N."/>
            <person name="Liu Z."/>
            <person name="Tsui S.K."/>
        </authorList>
    </citation>
    <scope>NUCLEOTIDE SEQUENCE [LARGE SCALE GENOMIC DNA]</scope>
    <source>
        <strain evidence="1">Derp</strain>
    </source>
</reference>
<proteinExistence type="predicted"/>
<evidence type="ECO:0000313" key="1">
    <source>
        <dbReference type="EMBL" id="KAH9422297.1"/>
    </source>
</evidence>
<keyword evidence="2" id="KW-1185">Reference proteome</keyword>
<protein>
    <submittedName>
        <fullName evidence="1">Uncharacterized protein</fullName>
    </submittedName>
</protein>
<name>A0ABQ8JIJ0_DERPT</name>